<feature type="transmembrane region" description="Helical" evidence="1">
    <location>
        <begin position="77"/>
        <end position="94"/>
    </location>
</feature>
<evidence type="ECO:0000256" key="1">
    <source>
        <dbReference type="SAM" id="Phobius"/>
    </source>
</evidence>
<dbReference type="AlphaFoldDB" id="A0A5B7SQT6"/>
<keyword evidence="3" id="KW-1185">Reference proteome</keyword>
<keyword evidence="1" id="KW-1133">Transmembrane helix</keyword>
<dbReference type="RefSeq" id="WP_138851680.1">
    <property type="nucleotide sequence ID" value="NZ_CP040710.1"/>
</dbReference>
<dbReference type="EMBL" id="CP040710">
    <property type="protein sequence ID" value="QCW99327.1"/>
    <property type="molecule type" value="Genomic_DNA"/>
</dbReference>
<organism evidence="2 3">
    <name type="scientific">Aggregatimonas sangjinii</name>
    <dbReference type="NCBI Taxonomy" id="2583587"/>
    <lineage>
        <taxon>Bacteria</taxon>
        <taxon>Pseudomonadati</taxon>
        <taxon>Bacteroidota</taxon>
        <taxon>Flavobacteriia</taxon>
        <taxon>Flavobacteriales</taxon>
        <taxon>Flavobacteriaceae</taxon>
        <taxon>Aggregatimonas</taxon>
    </lineage>
</organism>
<keyword evidence="1" id="KW-0812">Transmembrane</keyword>
<protein>
    <submittedName>
        <fullName evidence="2">Uncharacterized protein</fullName>
    </submittedName>
</protein>
<evidence type="ECO:0000313" key="2">
    <source>
        <dbReference type="EMBL" id="QCW99327.1"/>
    </source>
</evidence>
<dbReference type="OrthoDB" id="709028at2"/>
<gene>
    <name evidence="2" type="ORF">FGM00_04075</name>
</gene>
<dbReference type="Proteomes" id="UP000310017">
    <property type="component" value="Chromosome"/>
</dbReference>
<accession>A0A5B7SQT6</accession>
<feature type="transmembrane region" description="Helical" evidence="1">
    <location>
        <begin position="123"/>
        <end position="147"/>
    </location>
</feature>
<feature type="transmembrane region" description="Helical" evidence="1">
    <location>
        <begin position="173"/>
        <end position="200"/>
    </location>
</feature>
<sequence>MMDELELLKKDWQKKKEHLPKLSYDEIHKMTWKKSSSVVKWILIISILELILPNLLVFLSVGTEDWSTQNLGLMGNYYIGFNIFYYIVVLYFIFQFYNRYKEISVLDNSKNLMRKIIKTRKTVKHYVIFCLAMILVFFAIFIVGIYVDDSVLLSIEGVSEKAQEIPLEKLKSAAVLILALGGIAFAVVMGGVYFLLYGLLLRKLKFNYKELKRLEV</sequence>
<evidence type="ECO:0000313" key="3">
    <source>
        <dbReference type="Proteomes" id="UP000310017"/>
    </source>
</evidence>
<feature type="transmembrane region" description="Helical" evidence="1">
    <location>
        <begin position="38"/>
        <end position="57"/>
    </location>
</feature>
<name>A0A5B7SQT6_9FLAO</name>
<proteinExistence type="predicted"/>
<dbReference type="KEGG" id="asag:FGM00_04075"/>
<reference evidence="2 3" key="1">
    <citation type="submission" date="2019-05" db="EMBL/GenBank/DDBJ databases">
        <title>Genome sequencing of F202Z8.</title>
        <authorList>
            <person name="Kwon Y.M."/>
        </authorList>
    </citation>
    <scope>NUCLEOTIDE SEQUENCE [LARGE SCALE GENOMIC DNA]</scope>
    <source>
        <strain evidence="2 3">F202Z8</strain>
    </source>
</reference>
<keyword evidence="1" id="KW-0472">Membrane</keyword>